<name>A0A2B4S0D8_STYPI</name>
<dbReference type="Proteomes" id="UP000225706">
    <property type="component" value="Unassembled WGS sequence"/>
</dbReference>
<comment type="caution">
    <text evidence="15">The sequence shown here is derived from an EMBL/GenBank/DDBJ whole genome shotgun (WGS) entry which is preliminary data.</text>
</comment>
<evidence type="ECO:0000256" key="10">
    <source>
        <dbReference type="PROSITE-ProRule" id="PRU10141"/>
    </source>
</evidence>
<dbReference type="Pfam" id="PF01392">
    <property type="entry name" value="Fz"/>
    <property type="match status" value="1"/>
</dbReference>
<dbReference type="InterPro" id="IPR008266">
    <property type="entry name" value="Tyr_kinase_AS"/>
</dbReference>
<dbReference type="InterPro" id="IPR036790">
    <property type="entry name" value="Frizzled_dom_sf"/>
</dbReference>
<dbReference type="InterPro" id="IPR020067">
    <property type="entry name" value="Frizzled_dom"/>
</dbReference>
<dbReference type="InterPro" id="IPR050122">
    <property type="entry name" value="RTK"/>
</dbReference>
<dbReference type="GO" id="GO:0043235">
    <property type="term" value="C:receptor complex"/>
    <property type="evidence" value="ECO:0007669"/>
    <property type="project" value="TreeGrafter"/>
</dbReference>
<feature type="region of interest" description="Disordered" evidence="11">
    <location>
        <begin position="578"/>
        <end position="597"/>
    </location>
</feature>
<dbReference type="PROSITE" id="PS00109">
    <property type="entry name" value="PROTEIN_KINASE_TYR"/>
    <property type="match status" value="1"/>
</dbReference>
<feature type="domain" description="FZ" evidence="14">
    <location>
        <begin position="18"/>
        <end position="164"/>
    </location>
</feature>
<dbReference type="GO" id="GO:0007169">
    <property type="term" value="P:cell surface receptor protein tyrosine kinase signaling pathway"/>
    <property type="evidence" value="ECO:0007669"/>
    <property type="project" value="TreeGrafter"/>
</dbReference>
<keyword evidence="12" id="KW-0812">Transmembrane</keyword>
<dbReference type="EMBL" id="LSMT01000226">
    <property type="protein sequence ID" value="PFX22876.1"/>
    <property type="molecule type" value="Genomic_DNA"/>
</dbReference>
<evidence type="ECO:0000256" key="5">
    <source>
        <dbReference type="ARBA" id="ARBA00022840"/>
    </source>
</evidence>
<dbReference type="PROSITE" id="PS50011">
    <property type="entry name" value="PROTEIN_KINASE_DOM"/>
    <property type="match status" value="1"/>
</dbReference>
<dbReference type="SMART" id="SM00219">
    <property type="entry name" value="TyrKc"/>
    <property type="match status" value="1"/>
</dbReference>
<keyword evidence="6" id="KW-0829">Tyrosine-protein kinase</keyword>
<evidence type="ECO:0000256" key="9">
    <source>
        <dbReference type="PROSITE-ProRule" id="PRU00090"/>
    </source>
</evidence>
<keyword evidence="5 10" id="KW-0067">ATP-binding</keyword>
<proteinExistence type="predicted"/>
<protein>
    <submittedName>
        <fullName evidence="15">Muscle, skeletal receptor tyrosine protein kinase</fullName>
    </submittedName>
</protein>
<keyword evidence="16" id="KW-1185">Reference proteome</keyword>
<dbReference type="Gene3D" id="1.10.510.10">
    <property type="entry name" value="Transferase(Phosphotransferase) domain 1"/>
    <property type="match status" value="1"/>
</dbReference>
<dbReference type="InterPro" id="IPR017441">
    <property type="entry name" value="Protein_kinase_ATP_BS"/>
</dbReference>
<dbReference type="InterPro" id="IPR000719">
    <property type="entry name" value="Prot_kinase_dom"/>
</dbReference>
<keyword evidence="2" id="KW-0808">Transferase</keyword>
<evidence type="ECO:0000259" key="14">
    <source>
        <dbReference type="PROSITE" id="PS50038"/>
    </source>
</evidence>
<dbReference type="CDD" id="cd00192">
    <property type="entry name" value="PTKc"/>
    <property type="match status" value="1"/>
</dbReference>
<dbReference type="InterPro" id="IPR020635">
    <property type="entry name" value="Tyr_kinase_cat_dom"/>
</dbReference>
<dbReference type="FunFam" id="1.10.510.10:FF:000554">
    <property type="entry name" value="Predicted protein"/>
    <property type="match status" value="1"/>
</dbReference>
<keyword evidence="12" id="KW-0472">Membrane</keyword>
<dbReference type="InterPro" id="IPR001245">
    <property type="entry name" value="Ser-Thr/Tyr_kinase_cat_dom"/>
</dbReference>
<evidence type="ECO:0000256" key="12">
    <source>
        <dbReference type="SAM" id="Phobius"/>
    </source>
</evidence>
<evidence type="ECO:0000313" key="16">
    <source>
        <dbReference type="Proteomes" id="UP000225706"/>
    </source>
</evidence>
<dbReference type="Gene3D" id="3.30.200.20">
    <property type="entry name" value="Phosphorylase Kinase, domain 1"/>
    <property type="match status" value="1"/>
</dbReference>
<dbReference type="OrthoDB" id="3256376at2759"/>
<keyword evidence="12" id="KW-1133">Transmembrane helix</keyword>
<dbReference type="PANTHER" id="PTHR24416:SF614">
    <property type="entry name" value="PROTEIN KINASE DOMAIN-CONTAINING PROTEIN"/>
    <property type="match status" value="1"/>
</dbReference>
<dbReference type="Pfam" id="PF07714">
    <property type="entry name" value="PK_Tyr_Ser-Thr"/>
    <property type="match status" value="1"/>
</dbReference>
<evidence type="ECO:0000259" key="13">
    <source>
        <dbReference type="PROSITE" id="PS50011"/>
    </source>
</evidence>
<dbReference type="GO" id="GO:0010976">
    <property type="term" value="P:positive regulation of neuron projection development"/>
    <property type="evidence" value="ECO:0007669"/>
    <property type="project" value="TreeGrafter"/>
</dbReference>
<keyword evidence="3 10" id="KW-0547">Nucleotide-binding</keyword>
<dbReference type="SUPFAM" id="SSF63501">
    <property type="entry name" value="Frizzled cysteine-rich domain"/>
    <property type="match status" value="1"/>
</dbReference>
<evidence type="ECO:0000256" key="2">
    <source>
        <dbReference type="ARBA" id="ARBA00022679"/>
    </source>
</evidence>
<feature type="compositionally biased region" description="Polar residues" evidence="11">
    <location>
        <begin position="578"/>
        <end position="591"/>
    </location>
</feature>
<dbReference type="SUPFAM" id="SSF56112">
    <property type="entry name" value="Protein kinase-like (PK-like)"/>
    <property type="match status" value="1"/>
</dbReference>
<dbReference type="STRING" id="50429.A0A2B4S0D8"/>
<organism evidence="15 16">
    <name type="scientific">Stylophora pistillata</name>
    <name type="common">Smooth cauliflower coral</name>
    <dbReference type="NCBI Taxonomy" id="50429"/>
    <lineage>
        <taxon>Eukaryota</taxon>
        <taxon>Metazoa</taxon>
        <taxon>Cnidaria</taxon>
        <taxon>Anthozoa</taxon>
        <taxon>Hexacorallia</taxon>
        <taxon>Scleractinia</taxon>
        <taxon>Astrocoeniina</taxon>
        <taxon>Pocilloporidae</taxon>
        <taxon>Stylophora</taxon>
    </lineage>
</organism>
<accession>A0A2B4S0D8</accession>
<evidence type="ECO:0000256" key="6">
    <source>
        <dbReference type="ARBA" id="ARBA00023137"/>
    </source>
</evidence>
<keyword evidence="7" id="KW-1015">Disulfide bond</keyword>
<dbReference type="PANTHER" id="PTHR24416">
    <property type="entry name" value="TYROSINE-PROTEIN KINASE RECEPTOR"/>
    <property type="match status" value="1"/>
</dbReference>
<comment type="caution">
    <text evidence="9">Lacks conserved residue(s) required for the propagation of feature annotation.</text>
</comment>
<evidence type="ECO:0000256" key="1">
    <source>
        <dbReference type="ARBA" id="ARBA00004167"/>
    </source>
</evidence>
<evidence type="ECO:0000256" key="7">
    <source>
        <dbReference type="ARBA" id="ARBA00023157"/>
    </source>
</evidence>
<feature type="domain" description="Protein kinase" evidence="13">
    <location>
        <begin position="263"/>
        <end position="544"/>
    </location>
</feature>
<feature type="region of interest" description="Disordered" evidence="11">
    <location>
        <begin position="541"/>
        <end position="571"/>
    </location>
</feature>
<dbReference type="PROSITE" id="PS00107">
    <property type="entry name" value="PROTEIN_KINASE_ATP"/>
    <property type="match status" value="1"/>
</dbReference>
<evidence type="ECO:0000256" key="4">
    <source>
        <dbReference type="ARBA" id="ARBA00022777"/>
    </source>
</evidence>
<sequence length="611" mass="68257">MTTSYVSSTNAPLSTPAGPRGTCQVYHGQVCDPWLNYTMLEYRWSPRFIDNRFGLNGTELVIVEFIYAINRIDGQEKCKNILKAILCLYVLPPCDANSVRYHYCREDCEAVFQKCYAAMREMLGAAKYILEKLGIEFAHIGVPDCTKLNYSASYEATNSTCLHWGLFDFSTAETVTHSPPKSHSATVAGAVGGVVALVIVAVVISCICKRRKKKLSKGFAGVTFTAVSMRDRIRAEALRALDESKVMSLFNPDDIKQVPLTSIEYVRDLGSGNFGLVFLGRVYGLIEGKPEAELMVAVKTLKEGSSTETKEDFFKEVALMSLLHHTNIVELLAVSTEEEPYGMIFEFMELGDLNQYLRKAGPFFEGDEKERVTLTQADLISMSLQCAAGMEHLQTLRFVHRDVATRNCLVGTGLIVKISDFGMSRDIYASDYYKVEGQAVLPIRWMPPEALLLGKFTLESDIYSFGVLLWEIYTLALQPYYGYTNEEVVEFIKKGVHLGQPEDCPDHVYQIMKNCWHKEASQRPNFTLIIAQLKQEDTTHYDSLDSPGVSDKQPLYQNSSASSEDLKEELPVIKQTTRKNSQQALSASQSGVPPPSAYINVACNPGFHSDD</sequence>
<keyword evidence="4 15" id="KW-0418">Kinase</keyword>
<dbReference type="PRINTS" id="PR00109">
    <property type="entry name" value="TYRKINASE"/>
</dbReference>
<comment type="catalytic activity">
    <reaction evidence="8">
        <text>L-tyrosyl-[protein] + ATP = O-phospho-L-tyrosyl-[protein] + ADP + H(+)</text>
        <dbReference type="Rhea" id="RHEA:10596"/>
        <dbReference type="Rhea" id="RHEA-COMP:10136"/>
        <dbReference type="Rhea" id="RHEA-COMP:20101"/>
        <dbReference type="ChEBI" id="CHEBI:15378"/>
        <dbReference type="ChEBI" id="CHEBI:30616"/>
        <dbReference type="ChEBI" id="CHEBI:46858"/>
        <dbReference type="ChEBI" id="CHEBI:61978"/>
        <dbReference type="ChEBI" id="CHEBI:456216"/>
        <dbReference type="EC" id="2.7.10.1"/>
    </reaction>
</comment>
<dbReference type="GO" id="GO:0004714">
    <property type="term" value="F:transmembrane receptor protein tyrosine kinase activity"/>
    <property type="evidence" value="ECO:0007669"/>
    <property type="project" value="UniProtKB-EC"/>
</dbReference>
<dbReference type="InterPro" id="IPR011009">
    <property type="entry name" value="Kinase-like_dom_sf"/>
</dbReference>
<evidence type="ECO:0000256" key="8">
    <source>
        <dbReference type="ARBA" id="ARBA00051243"/>
    </source>
</evidence>
<comment type="subcellular location">
    <subcellularLocation>
        <location evidence="1">Membrane</location>
        <topology evidence="1">Single-pass membrane protein</topology>
    </subcellularLocation>
</comment>
<feature type="binding site" evidence="10">
    <location>
        <position position="299"/>
    </location>
    <ligand>
        <name>ATP</name>
        <dbReference type="ChEBI" id="CHEBI:30616"/>
    </ligand>
</feature>
<reference evidence="16" key="1">
    <citation type="journal article" date="2017" name="bioRxiv">
        <title>Comparative analysis of the genomes of Stylophora pistillata and Acropora digitifera provides evidence for extensive differences between species of corals.</title>
        <authorList>
            <person name="Voolstra C.R."/>
            <person name="Li Y."/>
            <person name="Liew Y.J."/>
            <person name="Baumgarten S."/>
            <person name="Zoccola D."/>
            <person name="Flot J.-F."/>
            <person name="Tambutte S."/>
            <person name="Allemand D."/>
            <person name="Aranda M."/>
        </authorList>
    </citation>
    <scope>NUCLEOTIDE SEQUENCE [LARGE SCALE GENOMIC DNA]</scope>
</reference>
<evidence type="ECO:0000313" key="15">
    <source>
        <dbReference type="EMBL" id="PFX22876.1"/>
    </source>
</evidence>
<dbReference type="AlphaFoldDB" id="A0A2B4S0D8"/>
<dbReference type="GO" id="GO:0051897">
    <property type="term" value="P:positive regulation of phosphatidylinositol 3-kinase/protein kinase B signal transduction"/>
    <property type="evidence" value="ECO:0007669"/>
    <property type="project" value="TreeGrafter"/>
</dbReference>
<evidence type="ECO:0000256" key="3">
    <source>
        <dbReference type="ARBA" id="ARBA00022741"/>
    </source>
</evidence>
<dbReference type="GO" id="GO:0005524">
    <property type="term" value="F:ATP binding"/>
    <property type="evidence" value="ECO:0007669"/>
    <property type="project" value="UniProtKB-UniRule"/>
</dbReference>
<evidence type="ECO:0000256" key="11">
    <source>
        <dbReference type="SAM" id="MobiDB-lite"/>
    </source>
</evidence>
<dbReference type="GO" id="GO:0005886">
    <property type="term" value="C:plasma membrane"/>
    <property type="evidence" value="ECO:0007669"/>
    <property type="project" value="TreeGrafter"/>
</dbReference>
<dbReference type="Gene3D" id="1.10.2000.10">
    <property type="entry name" value="Frizzled cysteine-rich domain"/>
    <property type="match status" value="1"/>
</dbReference>
<feature type="transmembrane region" description="Helical" evidence="12">
    <location>
        <begin position="187"/>
        <end position="208"/>
    </location>
</feature>
<dbReference type="PROSITE" id="PS50038">
    <property type="entry name" value="FZ"/>
    <property type="match status" value="1"/>
</dbReference>
<keyword evidence="15" id="KW-0675">Receptor</keyword>
<gene>
    <name evidence="15" type="primary">Musk</name>
    <name evidence="15" type="ORF">AWC38_SpisGene12578</name>
</gene>